<dbReference type="PANTHER" id="PTHR43279:SF1">
    <property type="entry name" value="CATECHOL-2,3-DIOXYGENASE"/>
    <property type="match status" value="1"/>
</dbReference>
<dbReference type="InterPro" id="IPR029068">
    <property type="entry name" value="Glyas_Bleomycin-R_OHBP_Dase"/>
</dbReference>
<feature type="domain" description="VOC" evidence="1">
    <location>
        <begin position="9"/>
        <end position="125"/>
    </location>
</feature>
<dbReference type="PANTHER" id="PTHR43279">
    <property type="entry name" value="CATECHOL-2,3-DIOXYGENASE"/>
    <property type="match status" value="1"/>
</dbReference>
<sequence>MFHGKDANLVKGITLNVKDLEKMTVFYDSILGLNIKSKDDKQTVFEIGNSGHTITLNLLVDGREPSMREAGLFHLAILLPTTADLADFLLHASRLNVRLGAGDHIVSEALYLNDPEGNGLEIYRDRDPETWVWNDGNVNMDTLEVDAEALVQHVSTEGWNGMPEGAKIGHLHLKTSNINESKDFYTDTLGLKIVVGNFPNALFMSTKDYHHHIAINTWQSNKKREDLDHSYGLANIDMQIPNRASEVLISPDGLRFDINPE</sequence>
<dbReference type="RefSeq" id="WP_084755688.1">
    <property type="nucleotide sequence ID" value="NZ_CAJVGN010000001.1"/>
</dbReference>
<dbReference type="EMBL" id="CP022046">
    <property type="protein sequence ID" value="ASE33321.1"/>
    <property type="molecule type" value="Genomic_DNA"/>
</dbReference>
<gene>
    <name evidence="2" type="ORF">CEP64_01530</name>
</gene>
<dbReference type="SUPFAM" id="SSF54593">
    <property type="entry name" value="Glyoxalase/Bleomycin resistance protein/Dihydroxybiphenyl dioxygenase"/>
    <property type="match status" value="2"/>
</dbReference>
<evidence type="ECO:0000259" key="1">
    <source>
        <dbReference type="PROSITE" id="PS51819"/>
    </source>
</evidence>
<accession>A0AAI8DGS1</accession>
<dbReference type="Pfam" id="PF00903">
    <property type="entry name" value="Glyoxalase"/>
    <property type="match status" value="2"/>
</dbReference>
<dbReference type="PROSITE" id="PS51819">
    <property type="entry name" value="VOC"/>
    <property type="match status" value="1"/>
</dbReference>
<dbReference type="Proteomes" id="UP000197058">
    <property type="component" value="Chromosome"/>
</dbReference>
<dbReference type="InterPro" id="IPR037523">
    <property type="entry name" value="VOC_core"/>
</dbReference>
<dbReference type="AlphaFoldDB" id="A0AAI8DGS1"/>
<name>A0AAI8DGS1_MAMSC</name>
<protein>
    <submittedName>
        <fullName evidence="2">Glyoxalase</fullName>
    </submittedName>
</protein>
<dbReference type="InterPro" id="IPR004360">
    <property type="entry name" value="Glyas_Fos-R_dOase_dom"/>
</dbReference>
<dbReference type="Gene3D" id="3.10.180.10">
    <property type="entry name" value="2,3-Dihydroxybiphenyl 1,2-Dioxygenase, domain 1"/>
    <property type="match status" value="2"/>
</dbReference>
<dbReference type="KEGG" id="sscu:CEP64_01530"/>
<proteinExistence type="predicted"/>
<organism evidence="2 3">
    <name type="scientific">Mammaliicoccus sciuri</name>
    <name type="common">Staphylococcus sciuri</name>
    <dbReference type="NCBI Taxonomy" id="1296"/>
    <lineage>
        <taxon>Bacteria</taxon>
        <taxon>Bacillati</taxon>
        <taxon>Bacillota</taxon>
        <taxon>Bacilli</taxon>
        <taxon>Bacillales</taxon>
        <taxon>Staphylococcaceae</taxon>
        <taxon>Mammaliicoccus</taxon>
    </lineage>
</organism>
<evidence type="ECO:0000313" key="2">
    <source>
        <dbReference type="EMBL" id="ASE33321.1"/>
    </source>
</evidence>
<reference evidence="3" key="1">
    <citation type="submission" date="2017-06" db="EMBL/GenBank/DDBJ databases">
        <title>FDA dAtabase for Regulatory Grade micrObial Sequences (FDA-ARGOS): Supporting development and validation of Infectious Disease Dx tests.</title>
        <authorList>
            <person name="Goldberg B."/>
            <person name="Campos J."/>
            <person name="Tallon L."/>
            <person name="Sadzewicz L."/>
            <person name="Sengamalay N."/>
            <person name="Ott S."/>
            <person name="Godinez A."/>
            <person name="Nagaraj S."/>
            <person name="Vavikolanu K."/>
            <person name="Nadendla S."/>
            <person name="George J."/>
            <person name="Geyer C."/>
            <person name="Sichtig H."/>
        </authorList>
    </citation>
    <scope>NUCLEOTIDE SEQUENCE [LARGE SCALE GENOMIC DNA]</scope>
    <source>
        <strain evidence="3">FDAARGOS_285</strain>
    </source>
</reference>
<evidence type="ECO:0000313" key="3">
    <source>
        <dbReference type="Proteomes" id="UP000197058"/>
    </source>
</evidence>